<dbReference type="EMBL" id="CABDUW010009582">
    <property type="protein sequence ID" value="VTJ91581.1"/>
    <property type="molecule type" value="Genomic_DNA"/>
</dbReference>
<evidence type="ECO:0000313" key="3">
    <source>
        <dbReference type="Proteomes" id="UP000335636"/>
    </source>
</evidence>
<evidence type="ECO:0000256" key="1">
    <source>
        <dbReference type="SAM" id="MobiDB-lite"/>
    </source>
</evidence>
<dbReference type="AlphaFoldDB" id="A0A5E4DFL7"/>
<dbReference type="GO" id="GO:0005085">
    <property type="term" value="F:guanyl-nucleotide exchange factor activity"/>
    <property type="evidence" value="ECO:0007669"/>
    <property type="project" value="InterPro"/>
</dbReference>
<keyword evidence="3" id="KW-1185">Reference proteome</keyword>
<feature type="region of interest" description="Disordered" evidence="1">
    <location>
        <begin position="16"/>
        <end position="53"/>
    </location>
</feature>
<protein>
    <submittedName>
        <fullName evidence="2">Uncharacterized protein</fullName>
    </submittedName>
</protein>
<gene>
    <name evidence="2" type="ORF">MONAX_5E035199</name>
</gene>
<dbReference type="PANTHER" id="PTHR23317:SF65">
    <property type="entry name" value="DEDICATOR OF CYTOKINESIS PROTEIN 6"/>
    <property type="match status" value="1"/>
</dbReference>
<dbReference type="GO" id="GO:0005829">
    <property type="term" value="C:cytosol"/>
    <property type="evidence" value="ECO:0007669"/>
    <property type="project" value="TreeGrafter"/>
</dbReference>
<feature type="compositionally biased region" description="Basic and acidic residues" evidence="1">
    <location>
        <begin position="20"/>
        <end position="36"/>
    </location>
</feature>
<dbReference type="GO" id="GO:0007264">
    <property type="term" value="P:small GTPase-mediated signal transduction"/>
    <property type="evidence" value="ECO:0007669"/>
    <property type="project" value="InterPro"/>
</dbReference>
<name>A0A5E4DFL7_MARMO</name>
<comment type="caution">
    <text evidence="2">The sequence shown here is derived from an EMBL/GenBank/DDBJ whole genome shotgun (WGS) entry which is preliminary data.</text>
</comment>
<evidence type="ECO:0000313" key="2">
    <source>
        <dbReference type="EMBL" id="VTJ91581.1"/>
    </source>
</evidence>
<dbReference type="InterPro" id="IPR026791">
    <property type="entry name" value="DOCK"/>
</dbReference>
<proteinExistence type="predicted"/>
<dbReference type="PANTHER" id="PTHR23317">
    <property type="entry name" value="DEDICATOR OF CYTOKINESIS DOCK"/>
    <property type="match status" value="1"/>
</dbReference>
<dbReference type="Proteomes" id="UP000335636">
    <property type="component" value="Unassembled WGS sequence"/>
</dbReference>
<organism evidence="2 3">
    <name type="scientific">Marmota monax</name>
    <name type="common">Woodchuck</name>
    <dbReference type="NCBI Taxonomy" id="9995"/>
    <lineage>
        <taxon>Eukaryota</taxon>
        <taxon>Metazoa</taxon>
        <taxon>Chordata</taxon>
        <taxon>Craniata</taxon>
        <taxon>Vertebrata</taxon>
        <taxon>Euteleostomi</taxon>
        <taxon>Mammalia</taxon>
        <taxon>Eutheria</taxon>
        <taxon>Euarchontoglires</taxon>
        <taxon>Glires</taxon>
        <taxon>Rodentia</taxon>
        <taxon>Sciuromorpha</taxon>
        <taxon>Sciuridae</taxon>
        <taxon>Xerinae</taxon>
        <taxon>Marmotini</taxon>
        <taxon>Marmota</taxon>
    </lineage>
</organism>
<accession>A0A5E4DFL7</accession>
<reference evidence="2" key="1">
    <citation type="submission" date="2019-04" db="EMBL/GenBank/DDBJ databases">
        <authorList>
            <person name="Alioto T."/>
            <person name="Alioto T."/>
        </authorList>
    </citation>
    <scope>NUCLEOTIDE SEQUENCE [LARGE SCALE GENOMIC DNA]</scope>
</reference>
<sequence>MPFAWTAVHLANIVSSAGQPDRDSDSEGERRPAWTDRRRRGPQDRASSGDDTCSFSGFRPATLTVTNFFKQEAERLSDEDLFKFLADMRRPSSLLRRLRPVTGAWCPCQ</sequence>